<feature type="transmembrane region" description="Helical" evidence="1">
    <location>
        <begin position="150"/>
        <end position="170"/>
    </location>
</feature>
<dbReference type="Proteomes" id="UP000004935">
    <property type="component" value="Unassembled WGS sequence"/>
</dbReference>
<dbReference type="AlphaFoldDB" id="B0MGY8"/>
<evidence type="ECO:0000313" key="3">
    <source>
        <dbReference type="EMBL" id="EDR96602.1"/>
    </source>
</evidence>
<evidence type="ECO:0000256" key="1">
    <source>
        <dbReference type="SAM" id="Phobius"/>
    </source>
</evidence>
<dbReference type="PANTHER" id="PTHR36834">
    <property type="entry name" value="MEMBRANE PROTEIN-RELATED"/>
    <property type="match status" value="1"/>
</dbReference>
<gene>
    <name evidence="3" type="ORF">ANACAC_03225</name>
</gene>
<reference evidence="3" key="1">
    <citation type="submission" date="2007-11" db="EMBL/GenBank/DDBJ databases">
        <authorList>
            <person name="Fulton L."/>
            <person name="Clifton S."/>
            <person name="Fulton B."/>
            <person name="Xu J."/>
            <person name="Minx P."/>
            <person name="Pepin K.H."/>
            <person name="Johnson M."/>
            <person name="Thiruvilangam P."/>
            <person name="Bhonagiri V."/>
            <person name="Nash W.E."/>
            <person name="Mardis E.R."/>
            <person name="Wilson R.K."/>
        </authorList>
    </citation>
    <scope>NUCLEOTIDE SEQUENCE [LARGE SCALE GENOMIC DNA]</scope>
    <source>
        <strain evidence="3">DSM 14662</strain>
    </source>
</reference>
<protein>
    <submittedName>
        <fullName evidence="3">VanZ-like protein</fullName>
    </submittedName>
</protein>
<dbReference type="STRING" id="411490.ANACAC_03225"/>
<dbReference type="EMBL" id="ABAX03000024">
    <property type="protein sequence ID" value="EDR96602.1"/>
    <property type="molecule type" value="Genomic_DNA"/>
</dbReference>
<keyword evidence="1" id="KW-1133">Transmembrane helix</keyword>
<keyword evidence="4" id="KW-1185">Reference proteome</keyword>
<dbReference type="InterPro" id="IPR053150">
    <property type="entry name" value="Teicoplanin_resist-assoc"/>
</dbReference>
<feature type="domain" description="VanZ-like" evidence="2">
    <location>
        <begin position="45"/>
        <end position="167"/>
    </location>
</feature>
<reference evidence="3" key="2">
    <citation type="submission" date="2013-11" db="EMBL/GenBank/DDBJ databases">
        <title>Draft genome sequence of Anaerostipes caccae (DSM 14662).</title>
        <authorList>
            <person name="Sudarsanam P."/>
            <person name="Ley R."/>
            <person name="Guruge J."/>
            <person name="Turnbaugh P.J."/>
            <person name="Mahowald M."/>
            <person name="Liep D."/>
            <person name="Gordon J."/>
        </authorList>
    </citation>
    <scope>NUCLEOTIDE SEQUENCE</scope>
    <source>
        <strain evidence="3">DSM 14662</strain>
    </source>
</reference>
<keyword evidence="1" id="KW-0472">Membrane</keyword>
<keyword evidence="1" id="KW-0812">Transmembrane</keyword>
<comment type="caution">
    <text evidence="3">The sequence shown here is derived from an EMBL/GenBank/DDBJ whole genome shotgun (WGS) entry which is preliminary data.</text>
</comment>
<proteinExistence type="predicted"/>
<sequence>MKENYKNLEAFFSVLYDTLIERKGGSFMGNHRNRKLRDGIFNGVFIFYLAFLLENILFKYVQPWQLFQHGRYFSRSLNLVPFRQIMSSSGIGDLNIYGNIILFLPLGIYLMFFMKRRKAVKSLLAVFGISLFFEAFQYAAAIGATDIDDIILNCAGGLFGVMCYKVLLFVCMGKEEKAKTAVAGTAAVVGMITAVLIGLLIAFN</sequence>
<name>B0MGY8_ANACD</name>
<feature type="transmembrane region" description="Helical" evidence="1">
    <location>
        <begin position="123"/>
        <end position="144"/>
    </location>
</feature>
<evidence type="ECO:0000313" key="4">
    <source>
        <dbReference type="Proteomes" id="UP000004935"/>
    </source>
</evidence>
<feature type="transmembrane region" description="Helical" evidence="1">
    <location>
        <begin position="96"/>
        <end position="114"/>
    </location>
</feature>
<dbReference type="InterPro" id="IPR006976">
    <property type="entry name" value="VanZ-like"/>
</dbReference>
<dbReference type="Pfam" id="PF04892">
    <property type="entry name" value="VanZ"/>
    <property type="match status" value="1"/>
</dbReference>
<evidence type="ECO:0000259" key="2">
    <source>
        <dbReference type="Pfam" id="PF04892"/>
    </source>
</evidence>
<dbReference type="HOGENOM" id="CLU_077618_7_0_9"/>
<organism evidence="3 4">
    <name type="scientific">Anaerostipes caccae (strain DSM 14662 / CCUG 47493 / JCM 13470 / NCIMB 13811 / L1-92)</name>
    <dbReference type="NCBI Taxonomy" id="411490"/>
    <lineage>
        <taxon>Bacteria</taxon>
        <taxon>Bacillati</taxon>
        <taxon>Bacillota</taxon>
        <taxon>Clostridia</taxon>
        <taxon>Lachnospirales</taxon>
        <taxon>Lachnospiraceae</taxon>
        <taxon>Anaerostipes</taxon>
    </lineage>
</organism>
<feature type="transmembrane region" description="Helical" evidence="1">
    <location>
        <begin position="40"/>
        <end position="58"/>
    </location>
</feature>
<accession>B0MGY8</accession>
<dbReference type="eggNOG" id="COG4767">
    <property type="taxonomic scope" value="Bacteria"/>
</dbReference>
<feature type="transmembrane region" description="Helical" evidence="1">
    <location>
        <begin position="182"/>
        <end position="203"/>
    </location>
</feature>
<dbReference type="PANTHER" id="PTHR36834:SF2">
    <property type="entry name" value="MEMBRANE PROTEIN"/>
    <property type="match status" value="1"/>
</dbReference>